<dbReference type="InParanoid" id="E4XTZ2"/>
<dbReference type="EMBL" id="FN653167">
    <property type="protein sequence ID" value="CBY13204.1"/>
    <property type="molecule type" value="Genomic_DNA"/>
</dbReference>
<keyword evidence="1" id="KW-0863">Zinc-finger</keyword>
<sequence length="664" mass="77621">MRLNYTILPTEENLIENIFAENKNLISKNKEGKPINMTKDSQFAKLKEIFEKKGIVKIPFRFPTASIPDIIEFYKLDVERLSLSDKIVRRDELTLPAPNELRDTTQLIAALEKLDPKFMIDQLAIKMNNKIVVKEENLTDLIEKAKDTIESNLQTAHDNMKLKEQIEHLTSACDHNDRTTSECMVELSNLEEEHQKVKFENAYLRQENKRAKDELNDASLELAKALAEATTWKAKITKSNLQTFEASSRHSDYQENKDSNEKDKQSLPENKRTDNFDAYIGRDETEWTNTFLEEKTKPLTNRVNVNNLKVSLKIPIWENSPSIDKTSSLNDFIDKLRYFRSMNILSDAQTIYSSLEASSRIDILRELDRETLKDIDKFVKYLRMAHGGSSLKQRSNLESLIQSPIESALSFFKRVIREYYLSKGLEPRDPKDITEKDRQEDIVYHFSRGLRNNTTGTQIRMNRLTTNFEKLGEIANHIDQALEPINSINNVQLIEQINKLSLNEPTNHVNAVDRNYNPDYNKSRQCLTCGFYGHQSRDCYANQRTQGRYSRQNRSRSQGRNQRNDRSKSPYRRSYDNRGRSPYRGSRDNRGRQNTPYNRDRRGRSDSHGSSRGRSASYDKNRKYSRDYKQTRTSGSRERRDSGNRDRQNSRDRRSNSRESRAKW</sequence>
<dbReference type="PROSITE" id="PS50158">
    <property type="entry name" value="ZF_CCHC"/>
    <property type="match status" value="1"/>
</dbReference>
<dbReference type="GO" id="GO:0003676">
    <property type="term" value="F:nucleic acid binding"/>
    <property type="evidence" value="ECO:0007669"/>
    <property type="project" value="InterPro"/>
</dbReference>
<organism evidence="5">
    <name type="scientific">Oikopleura dioica</name>
    <name type="common">Tunicate</name>
    <dbReference type="NCBI Taxonomy" id="34765"/>
    <lineage>
        <taxon>Eukaryota</taxon>
        <taxon>Metazoa</taxon>
        <taxon>Chordata</taxon>
        <taxon>Tunicata</taxon>
        <taxon>Appendicularia</taxon>
        <taxon>Copelata</taxon>
        <taxon>Oikopleuridae</taxon>
        <taxon>Oikopleura</taxon>
    </lineage>
</organism>
<reference evidence="5" key="1">
    <citation type="journal article" date="2010" name="Science">
        <title>Plasticity of animal genome architecture unmasked by rapid evolution of a pelagic tunicate.</title>
        <authorList>
            <person name="Denoeud F."/>
            <person name="Henriet S."/>
            <person name="Mungpakdee S."/>
            <person name="Aury J.M."/>
            <person name="Da Silva C."/>
            <person name="Brinkmann H."/>
            <person name="Mikhaleva J."/>
            <person name="Olsen L.C."/>
            <person name="Jubin C."/>
            <person name="Canestro C."/>
            <person name="Bouquet J.M."/>
            <person name="Danks G."/>
            <person name="Poulain J."/>
            <person name="Campsteijn C."/>
            <person name="Adamski M."/>
            <person name="Cross I."/>
            <person name="Yadetie F."/>
            <person name="Muffato M."/>
            <person name="Louis A."/>
            <person name="Butcher S."/>
            <person name="Tsagkogeorga G."/>
            <person name="Konrad A."/>
            <person name="Singh S."/>
            <person name="Jensen M.F."/>
            <person name="Cong E.H."/>
            <person name="Eikeseth-Otteraa H."/>
            <person name="Noel B."/>
            <person name="Anthouard V."/>
            <person name="Porcel B.M."/>
            <person name="Kachouri-Lafond R."/>
            <person name="Nishino A."/>
            <person name="Ugolini M."/>
            <person name="Chourrout P."/>
            <person name="Nishida H."/>
            <person name="Aasland R."/>
            <person name="Huzurbazar S."/>
            <person name="Westhof E."/>
            <person name="Delsuc F."/>
            <person name="Lehrach H."/>
            <person name="Reinhardt R."/>
            <person name="Weissenbach J."/>
            <person name="Roy S.W."/>
            <person name="Artiguenave F."/>
            <person name="Postlethwait J.H."/>
            <person name="Manak J.R."/>
            <person name="Thompson E.M."/>
            <person name="Jaillon O."/>
            <person name="Du Pasquier L."/>
            <person name="Boudinot P."/>
            <person name="Liberles D.A."/>
            <person name="Volff J.N."/>
            <person name="Philippe H."/>
            <person name="Lenhard B."/>
            <person name="Roest Crollius H."/>
            <person name="Wincker P."/>
            <person name="Chourrout D."/>
        </authorList>
    </citation>
    <scope>NUCLEOTIDE SEQUENCE [LARGE SCALE GENOMIC DNA]</scope>
</reference>
<keyword evidence="1" id="KW-0862">Zinc</keyword>
<accession>E4XTZ2</accession>
<evidence type="ECO:0000313" key="6">
    <source>
        <dbReference type="Proteomes" id="UP000001307"/>
    </source>
</evidence>
<feature type="region of interest" description="Disordered" evidence="3">
    <location>
        <begin position="244"/>
        <end position="275"/>
    </location>
</feature>
<feature type="domain" description="CCHC-type" evidence="4">
    <location>
        <begin position="526"/>
        <end position="539"/>
    </location>
</feature>
<gene>
    <name evidence="5" type="ORF">GSOID_T00003962001</name>
</gene>
<evidence type="ECO:0000256" key="2">
    <source>
        <dbReference type="SAM" id="Coils"/>
    </source>
</evidence>
<feature type="compositionally biased region" description="Low complexity" evidence="3">
    <location>
        <begin position="546"/>
        <end position="561"/>
    </location>
</feature>
<feature type="coiled-coil region" evidence="2">
    <location>
        <begin position="187"/>
        <end position="228"/>
    </location>
</feature>
<dbReference type="Proteomes" id="UP000001307">
    <property type="component" value="Unassembled WGS sequence"/>
</dbReference>
<keyword evidence="6" id="KW-1185">Reference proteome</keyword>
<feature type="compositionally biased region" description="Basic and acidic residues" evidence="3">
    <location>
        <begin position="617"/>
        <end position="664"/>
    </location>
</feature>
<protein>
    <recommendedName>
        <fullName evidence="4">CCHC-type domain-containing protein</fullName>
    </recommendedName>
</protein>
<feature type="compositionally biased region" description="Basic and acidic residues" evidence="3">
    <location>
        <begin position="598"/>
        <end position="609"/>
    </location>
</feature>
<evidence type="ECO:0000256" key="1">
    <source>
        <dbReference type="PROSITE-ProRule" id="PRU00047"/>
    </source>
</evidence>
<keyword evidence="2" id="KW-0175">Coiled coil</keyword>
<name>E4XTZ2_OIKDI</name>
<feature type="compositionally biased region" description="Basic and acidic residues" evidence="3">
    <location>
        <begin position="247"/>
        <end position="275"/>
    </location>
</feature>
<evidence type="ECO:0000256" key="3">
    <source>
        <dbReference type="SAM" id="MobiDB-lite"/>
    </source>
</evidence>
<dbReference type="GO" id="GO:0008270">
    <property type="term" value="F:zinc ion binding"/>
    <property type="evidence" value="ECO:0007669"/>
    <property type="project" value="UniProtKB-KW"/>
</dbReference>
<evidence type="ECO:0000259" key="4">
    <source>
        <dbReference type="PROSITE" id="PS50158"/>
    </source>
</evidence>
<dbReference type="AlphaFoldDB" id="E4XTZ2"/>
<keyword evidence="1" id="KW-0479">Metal-binding</keyword>
<proteinExistence type="predicted"/>
<dbReference type="InterPro" id="IPR001878">
    <property type="entry name" value="Znf_CCHC"/>
</dbReference>
<feature type="region of interest" description="Disordered" evidence="3">
    <location>
        <begin position="542"/>
        <end position="664"/>
    </location>
</feature>
<evidence type="ECO:0000313" key="5">
    <source>
        <dbReference type="EMBL" id="CBY13204.1"/>
    </source>
</evidence>
<feature type="compositionally biased region" description="Basic and acidic residues" evidence="3">
    <location>
        <begin position="562"/>
        <end position="591"/>
    </location>
</feature>